<dbReference type="CDD" id="cd00761">
    <property type="entry name" value="Glyco_tranf_GTA_type"/>
    <property type="match status" value="1"/>
</dbReference>
<accession>A0A1C2JG77</accession>
<reference evidence="2" key="1">
    <citation type="journal article" date="2016" name="Int. J. Mol. Sci.">
        <title>Comparative genomics of the extreme acidophile Acidithiobacillus thiooxidans reveals intraspecific divergence and niche adaptation.</title>
        <authorList>
            <person name="Zhang X."/>
            <person name="Feng X."/>
            <person name="Tao J."/>
            <person name="Ma L."/>
            <person name="Xiao Y."/>
            <person name="Liang Y."/>
            <person name="Liu X."/>
            <person name="Yin H."/>
        </authorList>
    </citation>
    <scope>NUCLEOTIDE SEQUENCE [LARGE SCALE GENOMIC DNA]</scope>
    <source>
        <strain evidence="2">DXS-W</strain>
    </source>
</reference>
<dbReference type="Pfam" id="PF00535">
    <property type="entry name" value="Glycos_transf_2"/>
    <property type="match status" value="1"/>
</dbReference>
<dbReference type="SUPFAM" id="SSF53448">
    <property type="entry name" value="Nucleotide-diphospho-sugar transferases"/>
    <property type="match status" value="1"/>
</dbReference>
<comment type="caution">
    <text evidence="2">The sequence shown here is derived from an EMBL/GenBank/DDBJ whole genome shotgun (WGS) entry which is preliminary data.</text>
</comment>
<dbReference type="RefSeq" id="WP_065973702.1">
    <property type="nucleotide sequence ID" value="NZ_LWRY01000011.1"/>
</dbReference>
<gene>
    <name evidence="2" type="ORF">A6M23_01925</name>
</gene>
<dbReference type="EMBL" id="LWRY01000011">
    <property type="protein sequence ID" value="OCX75701.1"/>
    <property type="molecule type" value="Genomic_DNA"/>
</dbReference>
<dbReference type="InterPro" id="IPR029044">
    <property type="entry name" value="Nucleotide-diphossugar_trans"/>
</dbReference>
<sequence length="309" mass="35235">MLERSEKENCNQTVAGNLGVCICTRNRPDELERCLLSVLACGKEVNEIIVSDDSTDTRTAEMIRLKFPVAKYVTGPKKGLGANRNCAIDSASSMYLIFLDDDSEIDPGFVAAVDELVAKDKLNLQNTMVTGNQIEDGVSIKPHDQSFLGFQNVFYQPGEELNTVNIMATVFPRSMLSKVRFDDLLVYGYDEVDICARCRHYGAVVKYCDKANVYHYPSVVNRDYYSPYTESSRIYVTFKRYYMVDNKRLKSWIFLFIAMAHLLLSRIKHEGFCGIKKSFLIGVKALGYIRENAKSSQCYREYKSFFKNL</sequence>
<feature type="domain" description="Glycosyltransferase 2-like" evidence="1">
    <location>
        <begin position="20"/>
        <end position="121"/>
    </location>
</feature>
<dbReference type="PANTHER" id="PTHR43685">
    <property type="entry name" value="GLYCOSYLTRANSFERASE"/>
    <property type="match status" value="1"/>
</dbReference>
<evidence type="ECO:0000313" key="2">
    <source>
        <dbReference type="EMBL" id="OCX75701.1"/>
    </source>
</evidence>
<dbReference type="InterPro" id="IPR050834">
    <property type="entry name" value="Glycosyltransf_2"/>
</dbReference>
<protein>
    <recommendedName>
        <fullName evidence="1">Glycosyltransferase 2-like domain-containing protein</fullName>
    </recommendedName>
</protein>
<keyword evidence="3" id="KW-1185">Reference proteome</keyword>
<dbReference type="InterPro" id="IPR001173">
    <property type="entry name" value="Glyco_trans_2-like"/>
</dbReference>
<dbReference type="PANTHER" id="PTHR43685:SF2">
    <property type="entry name" value="GLYCOSYLTRANSFERASE 2-LIKE DOMAIN-CONTAINING PROTEIN"/>
    <property type="match status" value="1"/>
</dbReference>
<evidence type="ECO:0000313" key="3">
    <source>
        <dbReference type="Proteomes" id="UP000095008"/>
    </source>
</evidence>
<evidence type="ECO:0000259" key="1">
    <source>
        <dbReference type="Pfam" id="PF00535"/>
    </source>
</evidence>
<proteinExistence type="predicted"/>
<dbReference type="Proteomes" id="UP000095008">
    <property type="component" value="Unassembled WGS sequence"/>
</dbReference>
<organism evidence="2 3">
    <name type="scientific">Acidithiobacillus thiooxidans</name>
    <name type="common">Thiobacillus thiooxidans</name>
    <dbReference type="NCBI Taxonomy" id="930"/>
    <lineage>
        <taxon>Bacteria</taxon>
        <taxon>Pseudomonadati</taxon>
        <taxon>Pseudomonadota</taxon>
        <taxon>Acidithiobacillia</taxon>
        <taxon>Acidithiobacillales</taxon>
        <taxon>Acidithiobacillaceae</taxon>
        <taxon>Acidithiobacillus</taxon>
    </lineage>
</organism>
<dbReference type="AlphaFoldDB" id="A0A1C2JG77"/>
<dbReference type="Gene3D" id="3.90.550.10">
    <property type="entry name" value="Spore Coat Polysaccharide Biosynthesis Protein SpsA, Chain A"/>
    <property type="match status" value="1"/>
</dbReference>
<dbReference type="OrthoDB" id="9801954at2"/>
<name>A0A1C2JG77_ACITH</name>